<accession>A0ABU4GR93</accession>
<keyword evidence="1" id="KW-1277">Toxin-antitoxin system</keyword>
<reference evidence="2 3" key="1">
    <citation type="submission" date="2023-10" db="EMBL/GenBank/DDBJ databases">
        <title>A novel Glycoside Hydrolase 43-Like Enzyme from Clostrdium boliviensis is an Endo-xylanase, and a Candidate for Xylooligosaccharides Production from Different Xylan Substrates.</title>
        <authorList>
            <person name="Alvarez M.T."/>
            <person name="Rocabado-Villegas L.R."/>
            <person name="Salas-Veizaga D.M."/>
            <person name="Linares-Pasten J.A."/>
            <person name="Gudmundsdottir E.E."/>
            <person name="Hreggvidsson G.O."/>
            <person name="Adlercreutz P."/>
            <person name="Nordberg Karlsson E."/>
        </authorList>
    </citation>
    <scope>NUCLEOTIDE SEQUENCE [LARGE SCALE GENOMIC DNA]</scope>
    <source>
        <strain evidence="2 3">E-1</strain>
    </source>
</reference>
<protein>
    <submittedName>
        <fullName evidence="2">Type II toxin-antitoxin system RelE/ParE family toxin</fullName>
    </submittedName>
</protein>
<dbReference type="Pfam" id="PF05016">
    <property type="entry name" value="ParE_toxin"/>
    <property type="match status" value="1"/>
</dbReference>
<evidence type="ECO:0000256" key="1">
    <source>
        <dbReference type="ARBA" id="ARBA00022649"/>
    </source>
</evidence>
<dbReference type="InterPro" id="IPR035093">
    <property type="entry name" value="RelE/ParE_toxin_dom_sf"/>
</dbReference>
<comment type="caution">
    <text evidence="2">The sequence shown here is derived from an EMBL/GenBank/DDBJ whole genome shotgun (WGS) entry which is preliminary data.</text>
</comment>
<keyword evidence="3" id="KW-1185">Reference proteome</keyword>
<dbReference type="EMBL" id="JAWONS010000278">
    <property type="protein sequence ID" value="MDW2799507.1"/>
    <property type="molecule type" value="Genomic_DNA"/>
</dbReference>
<gene>
    <name evidence="2" type="ORF">RZO55_18190</name>
</gene>
<dbReference type="Proteomes" id="UP001276854">
    <property type="component" value="Unassembled WGS sequence"/>
</dbReference>
<organism evidence="2 3">
    <name type="scientific">Clostridium boliviensis</name>
    <dbReference type="NCBI Taxonomy" id="318465"/>
    <lineage>
        <taxon>Bacteria</taxon>
        <taxon>Bacillati</taxon>
        <taxon>Bacillota</taxon>
        <taxon>Clostridia</taxon>
        <taxon>Eubacteriales</taxon>
        <taxon>Clostridiaceae</taxon>
        <taxon>Clostridium</taxon>
    </lineage>
</organism>
<proteinExistence type="predicted"/>
<dbReference type="RefSeq" id="WP_318065700.1">
    <property type="nucleotide sequence ID" value="NZ_JAWONS010000278.1"/>
</dbReference>
<dbReference type="InterPro" id="IPR007712">
    <property type="entry name" value="RelE/ParE_toxin"/>
</dbReference>
<evidence type="ECO:0000313" key="2">
    <source>
        <dbReference type="EMBL" id="MDW2799507.1"/>
    </source>
</evidence>
<dbReference type="Gene3D" id="3.30.2310.20">
    <property type="entry name" value="RelE-like"/>
    <property type="match status" value="1"/>
</dbReference>
<sequence>MRIEYLDAALADLDNITDYYALTFNVESAYKVYEQIRGSIVRLADYPYSGVPAKDELLRKLGYKELYSGRFVVIYRVEPQDNKIFIYHIADTQTDYPKSFNNLKIDHK</sequence>
<name>A0ABU4GR93_9CLOT</name>
<evidence type="ECO:0000313" key="3">
    <source>
        <dbReference type="Proteomes" id="UP001276854"/>
    </source>
</evidence>